<keyword evidence="2" id="KW-1185">Reference proteome</keyword>
<proteinExistence type="predicted"/>
<dbReference type="RefSeq" id="WP_074961662.1">
    <property type="nucleotide sequence ID" value="NZ_FOYA01000016.1"/>
</dbReference>
<comment type="caution">
    <text evidence="1">The sequence shown here is derived from an EMBL/GenBank/DDBJ whole genome shotgun (WGS) entry which is preliminary data.</text>
</comment>
<accession>A0A0M8MM28</accession>
<dbReference type="EMBL" id="LIYD01000005">
    <property type="protein sequence ID" value="KOS08328.1"/>
    <property type="molecule type" value="Genomic_DNA"/>
</dbReference>
<gene>
    <name evidence="1" type="ORF">AM493_11860</name>
</gene>
<sequence length="74" mass="8788">MDLKTRKLGLIEYLLHITDEKVFDKIEALIKSDYTAEDPFTQEEMIARALKAEEDYNAGRYLTTEELEEEMKNW</sequence>
<protein>
    <submittedName>
        <fullName evidence="1">Uncharacterized protein</fullName>
    </submittedName>
</protein>
<organism evidence="1 2">
    <name type="scientific">Flavobacterium akiainvivens</name>
    <dbReference type="NCBI Taxonomy" id="1202724"/>
    <lineage>
        <taxon>Bacteria</taxon>
        <taxon>Pseudomonadati</taxon>
        <taxon>Bacteroidota</taxon>
        <taxon>Flavobacteriia</taxon>
        <taxon>Flavobacteriales</taxon>
        <taxon>Flavobacteriaceae</taxon>
        <taxon>Flavobacterium</taxon>
    </lineage>
</organism>
<dbReference type="AlphaFoldDB" id="A0A0M8MM28"/>
<name>A0A0M8MM28_9FLAO</name>
<dbReference type="STRING" id="1202724.AM493_11860"/>
<dbReference type="PATRIC" id="fig|1202724.3.peg.2459"/>
<evidence type="ECO:0000313" key="1">
    <source>
        <dbReference type="EMBL" id="KOS08328.1"/>
    </source>
</evidence>
<evidence type="ECO:0000313" key="2">
    <source>
        <dbReference type="Proteomes" id="UP000037755"/>
    </source>
</evidence>
<reference evidence="1 2" key="1">
    <citation type="submission" date="2015-08" db="EMBL/GenBank/DDBJ databases">
        <title>Whole genome sequence of Flavobacterium akiainvivens IK-1T, from decaying Wikstroemia oahuensis, an endemic Hawaiian shrub.</title>
        <authorList>
            <person name="Wan X."/>
            <person name="Hou S."/>
            <person name="Saito J."/>
            <person name="Donachie S."/>
        </authorList>
    </citation>
    <scope>NUCLEOTIDE SEQUENCE [LARGE SCALE GENOMIC DNA]</scope>
    <source>
        <strain evidence="1 2">IK-1</strain>
    </source>
</reference>
<dbReference type="Proteomes" id="UP000037755">
    <property type="component" value="Unassembled WGS sequence"/>
</dbReference>
<dbReference type="OrthoDB" id="773198at2"/>